<comment type="function">
    <text evidence="2 3">Might take part in the signal recognition particle (SRP) pathway. This is inferred from the conservation of its genetic proximity to ftsY/ffh. May be a regulatory protein.</text>
</comment>
<dbReference type="Proteomes" id="UP000184375">
    <property type="component" value="Unassembled WGS sequence"/>
</dbReference>
<evidence type="ECO:0000256" key="3">
    <source>
        <dbReference type="HAMAP-Rule" id="MF_00245"/>
    </source>
</evidence>
<dbReference type="Gene3D" id="1.10.10.10">
    <property type="entry name" value="Winged helix-like DNA-binding domain superfamily/Winged helix DNA-binding domain"/>
    <property type="match status" value="1"/>
</dbReference>
<sequence length="135" mass="16125">MYKIRYVKFYTFTGEKMPDLIRISLLYDFYGTFLTEKQREFFELHFFNDWSLSEIAENYGVTRQNVFDVVNRSTALLEEYEKKLGMVERFISMTKDIERILKSLKELRPFVIGDGKAKLEKIYNELATLIKEGCE</sequence>
<evidence type="ECO:0000256" key="1">
    <source>
        <dbReference type="ARBA" id="ARBA00008720"/>
    </source>
</evidence>
<evidence type="ECO:0000256" key="2">
    <source>
        <dbReference type="ARBA" id="ARBA00024764"/>
    </source>
</evidence>
<proteinExistence type="inferred from homology"/>
<dbReference type="Pfam" id="PF04297">
    <property type="entry name" value="UPF0122"/>
    <property type="match status" value="1"/>
</dbReference>
<dbReference type="HAMAP" id="MF_00245">
    <property type="entry name" value="UPF0122"/>
    <property type="match status" value="1"/>
</dbReference>
<name>A0A1M7FZD4_9FIRM</name>
<reference evidence="5" key="1">
    <citation type="submission" date="2016-11" db="EMBL/GenBank/DDBJ databases">
        <authorList>
            <person name="Varghese N."/>
            <person name="Submissions S."/>
        </authorList>
    </citation>
    <scope>NUCLEOTIDE SEQUENCE [LARGE SCALE GENOMIC DNA]</scope>
    <source>
        <strain evidence="5">DSM 18802</strain>
    </source>
</reference>
<dbReference type="SUPFAM" id="SSF88659">
    <property type="entry name" value="Sigma3 and sigma4 domains of RNA polymerase sigma factors"/>
    <property type="match status" value="1"/>
</dbReference>
<dbReference type="EMBL" id="FRCR01000001">
    <property type="protein sequence ID" value="SHM09482.1"/>
    <property type="molecule type" value="Genomic_DNA"/>
</dbReference>
<dbReference type="AlphaFoldDB" id="A0A1M7FZD4"/>
<evidence type="ECO:0000313" key="5">
    <source>
        <dbReference type="Proteomes" id="UP000184375"/>
    </source>
</evidence>
<dbReference type="InterPro" id="IPR007394">
    <property type="entry name" value="UPF0122"/>
</dbReference>
<organism evidence="4 5">
    <name type="scientific">Caldanaerovirga acetigignens</name>
    <dbReference type="NCBI Taxonomy" id="447595"/>
    <lineage>
        <taxon>Bacteria</taxon>
        <taxon>Bacillati</taxon>
        <taxon>Bacillota</taxon>
        <taxon>Clostridia</taxon>
        <taxon>Thermosediminibacterales</taxon>
        <taxon>Thermosediminibacteraceae</taxon>
        <taxon>Caldanaerovirga</taxon>
    </lineage>
</organism>
<dbReference type="InterPro" id="IPR054831">
    <property type="entry name" value="UPF0122_fam_protein"/>
</dbReference>
<dbReference type="InterPro" id="IPR036388">
    <property type="entry name" value="WH-like_DNA-bd_sf"/>
</dbReference>
<keyword evidence="5" id="KW-1185">Reference proteome</keyword>
<dbReference type="STRING" id="447595.SAMN05660826_00214"/>
<comment type="similarity">
    <text evidence="1 3">Belongs to the UPF0122 family.</text>
</comment>
<protein>
    <recommendedName>
        <fullName evidence="3">UPF0122 protein SAMN05660826_00214</fullName>
    </recommendedName>
</protein>
<dbReference type="NCBIfam" id="NF045758">
    <property type="entry name" value="YlxM"/>
    <property type="match status" value="1"/>
</dbReference>
<accession>A0A1M7FZD4</accession>
<gene>
    <name evidence="4" type="ORF">SAMN05660826_00214</name>
</gene>
<dbReference type="InterPro" id="IPR013324">
    <property type="entry name" value="RNA_pol_sigma_r3/r4-like"/>
</dbReference>
<dbReference type="PANTHER" id="PTHR40083:SF1">
    <property type="entry name" value="UPF0122 PROTEIN YLXM"/>
    <property type="match status" value="1"/>
</dbReference>
<dbReference type="PANTHER" id="PTHR40083">
    <property type="entry name" value="UPF0122 PROTEIN CBO2450/CLC_2298"/>
    <property type="match status" value="1"/>
</dbReference>
<evidence type="ECO:0000313" key="4">
    <source>
        <dbReference type="EMBL" id="SHM09482.1"/>
    </source>
</evidence>